<gene>
    <name evidence="1" type="ORF">ACFOSV_00650</name>
</gene>
<evidence type="ECO:0000313" key="1">
    <source>
        <dbReference type="EMBL" id="MFC3878662.1"/>
    </source>
</evidence>
<comment type="caution">
    <text evidence="1">The sequence shown here is derived from an EMBL/GenBank/DDBJ whole genome shotgun (WGS) entry which is preliminary data.</text>
</comment>
<organism evidence="1 2">
    <name type="scientific">Algoriphagus namhaensis</name>
    <dbReference type="NCBI Taxonomy" id="915353"/>
    <lineage>
        <taxon>Bacteria</taxon>
        <taxon>Pseudomonadati</taxon>
        <taxon>Bacteroidota</taxon>
        <taxon>Cytophagia</taxon>
        <taxon>Cytophagales</taxon>
        <taxon>Cyclobacteriaceae</taxon>
        <taxon>Algoriphagus</taxon>
    </lineage>
</organism>
<dbReference type="EMBL" id="JBHRZS010000002">
    <property type="protein sequence ID" value="MFC3878662.1"/>
    <property type="molecule type" value="Genomic_DNA"/>
</dbReference>
<name>A0ABV8ALV5_9BACT</name>
<protein>
    <submittedName>
        <fullName evidence="1">Uncharacterized protein</fullName>
    </submittedName>
</protein>
<reference evidence="2" key="1">
    <citation type="journal article" date="2019" name="Int. J. Syst. Evol. Microbiol.">
        <title>The Global Catalogue of Microorganisms (GCM) 10K type strain sequencing project: providing services to taxonomists for standard genome sequencing and annotation.</title>
        <authorList>
            <consortium name="The Broad Institute Genomics Platform"/>
            <consortium name="The Broad Institute Genome Sequencing Center for Infectious Disease"/>
            <person name="Wu L."/>
            <person name="Ma J."/>
        </authorList>
    </citation>
    <scope>NUCLEOTIDE SEQUENCE [LARGE SCALE GENOMIC DNA]</scope>
    <source>
        <strain evidence="2">CCUG 60523</strain>
    </source>
</reference>
<sequence>MAMFWCATAFTQSKKDSTKTSITKKALEQGLDLISQSNRDTVLVQNSDEEFVQFSGKIIREIYVESIGFEKSIYGNEKPIVKKMGRIANSLHTNSREKTIRQNLFIKPNEKINPYKMGDNERFLRGLDFILDSRLIVTPVEGTDSVDVTVLTRDVFSIGFSAGGNLTSAPILRAYDANLDGRGQRLEFNLLFDADRRPRTGFGASYEKKSFLGSFVDLELFYTEINDGISFGIEKEYSYGLKLERKLMSPYTRLAGGGQWSSNWSRNVYSRPDSVFLDYKYNVADFWIGYNFGAKKAIQDRNRMFLAVRSFKGYLIDTPVQEDFYQERSFRDINGVLSEMTFYKRDFFKTQYVYGFGRTEDVPYGYSFSPSVGVIRQQGRQRGYTGIKFNYSKGYPSGSFYIVDFNSSSFYKNSKLEDALVFTTFRYFTPAFVLGRYRLRNEINFSFAKLFNTNTNQWLEINSTQIPGLRIRDYQAEERSTFRAGSQVFTPWSLIGFRIAMFGIFDMVRVRCNTCLATENIYTGISSGFRIRNENLIFGTMEFKVTYIPNDETGDSKFAFKFRQNLRIRSRNNFVNPPSFIRFNN</sequence>
<keyword evidence="2" id="KW-1185">Reference proteome</keyword>
<proteinExistence type="predicted"/>
<dbReference type="RefSeq" id="WP_377902335.1">
    <property type="nucleotide sequence ID" value="NZ_JBHRZS010000002.1"/>
</dbReference>
<evidence type="ECO:0000313" key="2">
    <source>
        <dbReference type="Proteomes" id="UP001595805"/>
    </source>
</evidence>
<accession>A0ABV8ALV5</accession>
<dbReference type="Proteomes" id="UP001595805">
    <property type="component" value="Unassembled WGS sequence"/>
</dbReference>